<dbReference type="GeneID" id="8854277"/>
<dbReference type="OMA" id="QTTQVEY"/>
<name>D2VTY6_NAEGR</name>
<dbReference type="RefSeq" id="XP_002672546.1">
    <property type="nucleotide sequence ID" value="XM_002672500.1"/>
</dbReference>
<keyword evidence="2" id="KW-1185">Reference proteome</keyword>
<gene>
    <name evidence="1" type="ORF">NAEGRDRAFT_72474</name>
</gene>
<accession>D2VTY6</accession>
<reference evidence="1 2" key="1">
    <citation type="journal article" date="2010" name="Cell">
        <title>The genome of Naegleria gruberi illuminates early eukaryotic versatility.</title>
        <authorList>
            <person name="Fritz-Laylin L.K."/>
            <person name="Prochnik S.E."/>
            <person name="Ginger M.L."/>
            <person name="Dacks J.B."/>
            <person name="Carpenter M.L."/>
            <person name="Field M.C."/>
            <person name="Kuo A."/>
            <person name="Paredez A."/>
            <person name="Chapman J."/>
            <person name="Pham J."/>
            <person name="Shu S."/>
            <person name="Neupane R."/>
            <person name="Cipriano M."/>
            <person name="Mancuso J."/>
            <person name="Tu H."/>
            <person name="Salamov A."/>
            <person name="Lindquist E."/>
            <person name="Shapiro H."/>
            <person name="Lucas S."/>
            <person name="Grigoriev I.V."/>
            <person name="Cande W.Z."/>
            <person name="Fulton C."/>
            <person name="Rokhsar D.S."/>
            <person name="Dawson S.C."/>
        </authorList>
    </citation>
    <scope>NUCLEOTIDE SEQUENCE [LARGE SCALE GENOMIC DNA]</scope>
    <source>
        <strain evidence="1 2">NEG-M</strain>
    </source>
</reference>
<dbReference type="InParanoid" id="D2VTY6"/>
<dbReference type="Proteomes" id="UP000006671">
    <property type="component" value="Unassembled WGS sequence"/>
</dbReference>
<organism evidence="2">
    <name type="scientific">Naegleria gruberi</name>
    <name type="common">Amoeba</name>
    <dbReference type="NCBI Taxonomy" id="5762"/>
    <lineage>
        <taxon>Eukaryota</taxon>
        <taxon>Discoba</taxon>
        <taxon>Heterolobosea</taxon>
        <taxon>Tetramitia</taxon>
        <taxon>Eutetramitia</taxon>
        <taxon>Vahlkampfiidae</taxon>
        <taxon>Naegleria</taxon>
    </lineage>
</organism>
<dbReference type="KEGG" id="ngr:NAEGRDRAFT_72474"/>
<sequence>MSSFLLSNVMKAALALTNGTNLLSNDDNLEPINDLSFNNSSTLFDDTPDSLFFPNGIPKVPKSTSIEHDRDMYIKSILTEGEITNSAHLPFQLVIPMMMKPLNTKKKGNIPQQEYYSHEELNDISDEERKKRQALLDKYD</sequence>
<evidence type="ECO:0000313" key="2">
    <source>
        <dbReference type="Proteomes" id="UP000006671"/>
    </source>
</evidence>
<protein>
    <submittedName>
        <fullName evidence="1">Predicted protein</fullName>
    </submittedName>
</protein>
<dbReference type="EMBL" id="GG738897">
    <property type="protein sequence ID" value="EFC39802.1"/>
    <property type="molecule type" value="Genomic_DNA"/>
</dbReference>
<dbReference type="AlphaFoldDB" id="D2VTY6"/>
<dbReference type="VEuPathDB" id="AmoebaDB:NAEGRDRAFT_72474"/>
<proteinExistence type="predicted"/>
<evidence type="ECO:0000313" key="1">
    <source>
        <dbReference type="EMBL" id="EFC39802.1"/>
    </source>
</evidence>